<dbReference type="InterPro" id="IPR004396">
    <property type="entry name" value="ATPase_YchF/OLA1"/>
</dbReference>
<dbReference type="InterPro" id="IPR041706">
    <property type="entry name" value="YchF_N"/>
</dbReference>
<evidence type="ECO:0000256" key="3">
    <source>
        <dbReference type="ARBA" id="ARBA00022741"/>
    </source>
</evidence>
<dbReference type="InterPro" id="IPR013029">
    <property type="entry name" value="YchF_C"/>
</dbReference>
<dbReference type="Proteomes" id="UP001254848">
    <property type="component" value="Unassembled WGS sequence"/>
</dbReference>
<dbReference type="CDD" id="cd04867">
    <property type="entry name" value="TGS_YchF_OLA1"/>
    <property type="match status" value="1"/>
</dbReference>
<dbReference type="InterPro" id="IPR031167">
    <property type="entry name" value="G_OBG"/>
</dbReference>
<dbReference type="PIRSF" id="PIRSF006641">
    <property type="entry name" value="CHP00092"/>
    <property type="match status" value="1"/>
</dbReference>
<feature type="binding site" evidence="6">
    <location>
        <begin position="14"/>
        <end position="19"/>
    </location>
    <ligand>
        <name>ATP</name>
        <dbReference type="ChEBI" id="CHEBI:30616"/>
    </ligand>
</feature>
<dbReference type="PRINTS" id="PR00326">
    <property type="entry name" value="GTP1OBG"/>
</dbReference>
<organism evidence="9 10">
    <name type="scientific">Anaeroselena agilis</name>
    <dbReference type="NCBI Taxonomy" id="3063788"/>
    <lineage>
        <taxon>Bacteria</taxon>
        <taxon>Bacillati</taxon>
        <taxon>Bacillota</taxon>
        <taxon>Negativicutes</taxon>
        <taxon>Acetonemataceae</taxon>
        <taxon>Anaeroselena</taxon>
    </lineage>
</organism>
<sequence>MSTNLEVGILGLPNVGKTTLFNALTKAGVAVSSFVSGGIEPNVGVVDVPDPRLAALAAMYKPKKITPTKMQFVDIAGLGQGASKGAGLGNKFLSHIRQVDAVIEVVRCFTDPGVMNADSEPNPLADIDILNTELCLADIETLEKRAERLQKMAKGGDKRAQAELELAARLKASLEEIIPVRQVIGGEDEIALVRELNLLTLKPILYVANINEADAADPDASPYFRAVKEHAAKAGAEAIAVCAKLEAEIAELSDEEAAAFLSEMGLSEASLDKVIRASYKLLGLITFLTAGEPEVRAWTISRGTKAQKAAGKIHSDIERGFIRAELVAYNDLMAAGSYSAAKDKGTVRLEGKEYIMQDGDVVHFRFNV</sequence>
<dbReference type="PANTHER" id="PTHR23305:SF18">
    <property type="entry name" value="OBG-TYPE G DOMAIN-CONTAINING PROTEIN"/>
    <property type="match status" value="1"/>
</dbReference>
<feature type="domain" description="TGS" evidence="8">
    <location>
        <begin position="283"/>
        <end position="366"/>
    </location>
</feature>
<dbReference type="PANTHER" id="PTHR23305">
    <property type="entry name" value="OBG GTPASE FAMILY"/>
    <property type="match status" value="1"/>
</dbReference>
<comment type="similarity">
    <text evidence="6">Belongs to the TRAFAC class OBG-HflX-like GTPase superfamily. OBG GTPase family. YchF/OLA1 subfamily.</text>
</comment>
<evidence type="ECO:0000313" key="10">
    <source>
        <dbReference type="Proteomes" id="UP001254848"/>
    </source>
</evidence>
<dbReference type="PROSITE" id="PS51710">
    <property type="entry name" value="G_OBG"/>
    <property type="match status" value="1"/>
</dbReference>
<dbReference type="Gene3D" id="1.10.150.300">
    <property type="entry name" value="TGS-like domain"/>
    <property type="match status" value="1"/>
</dbReference>
<keyword evidence="10" id="KW-1185">Reference proteome</keyword>
<name>A0ABU3P3S4_9FIRM</name>
<dbReference type="InterPro" id="IPR012676">
    <property type="entry name" value="TGS-like"/>
</dbReference>
<dbReference type="InterPro" id="IPR023192">
    <property type="entry name" value="TGS-like_dom_sf"/>
</dbReference>
<dbReference type="EMBL" id="JAUOZS010000001">
    <property type="protein sequence ID" value="MDT8903317.1"/>
    <property type="molecule type" value="Genomic_DNA"/>
</dbReference>
<feature type="domain" description="OBG-type G" evidence="7">
    <location>
        <begin position="5"/>
        <end position="261"/>
    </location>
</feature>
<keyword evidence="3 6" id="KW-0547">Nucleotide-binding</keyword>
<dbReference type="Gene3D" id="3.40.50.300">
    <property type="entry name" value="P-loop containing nucleotide triphosphate hydrolases"/>
    <property type="match status" value="1"/>
</dbReference>
<dbReference type="InterPro" id="IPR012675">
    <property type="entry name" value="Beta-grasp_dom_sf"/>
</dbReference>
<dbReference type="Pfam" id="PF06071">
    <property type="entry name" value="YchF-GTPase_C"/>
    <property type="match status" value="1"/>
</dbReference>
<accession>A0ABU3P3S4</accession>
<comment type="caution">
    <text evidence="9">The sequence shown here is derived from an EMBL/GenBank/DDBJ whole genome shotgun (WGS) entry which is preliminary data.</text>
</comment>
<keyword evidence="2" id="KW-0479">Metal-binding</keyword>
<dbReference type="SUPFAM" id="SSF81271">
    <property type="entry name" value="TGS-like"/>
    <property type="match status" value="1"/>
</dbReference>
<protein>
    <recommendedName>
        <fullName evidence="6">Ribosome-binding ATPase YchF</fullName>
    </recommendedName>
</protein>
<evidence type="ECO:0000313" key="9">
    <source>
        <dbReference type="EMBL" id="MDT8903317.1"/>
    </source>
</evidence>
<dbReference type="InterPro" id="IPR006073">
    <property type="entry name" value="GTP-bd"/>
</dbReference>
<evidence type="ECO:0000259" key="8">
    <source>
        <dbReference type="PROSITE" id="PS51880"/>
    </source>
</evidence>
<dbReference type="Pfam" id="PF01926">
    <property type="entry name" value="MMR_HSR1"/>
    <property type="match status" value="1"/>
</dbReference>
<keyword evidence="5" id="KW-0460">Magnesium</keyword>
<evidence type="ECO:0000256" key="1">
    <source>
        <dbReference type="ARBA" id="ARBA00001946"/>
    </source>
</evidence>
<comment type="function">
    <text evidence="6">ATPase that binds to both the 70S ribosome and the 50S ribosomal subunit in a nucleotide-independent manner.</text>
</comment>
<dbReference type="RefSeq" id="WP_413781777.1">
    <property type="nucleotide sequence ID" value="NZ_JAUOZS010000001.1"/>
</dbReference>
<dbReference type="CDD" id="cd01900">
    <property type="entry name" value="YchF"/>
    <property type="match status" value="1"/>
</dbReference>
<evidence type="ECO:0000256" key="2">
    <source>
        <dbReference type="ARBA" id="ARBA00022723"/>
    </source>
</evidence>
<reference evidence="9 10" key="1">
    <citation type="submission" date="2023-07" db="EMBL/GenBank/DDBJ databases">
        <title>The novel representative of Negativicutes class, Anaeroselena agilis gen. nov. sp. nov.</title>
        <authorList>
            <person name="Prokofeva M.I."/>
            <person name="Elcheninov A.G."/>
            <person name="Klyukina A."/>
            <person name="Kublanov I.V."/>
            <person name="Frolov E.N."/>
            <person name="Podosokorskaya O.A."/>
        </authorList>
    </citation>
    <scope>NUCLEOTIDE SEQUENCE [LARGE SCALE GENOMIC DNA]</scope>
    <source>
        <strain evidence="9 10">4137-cl</strain>
    </source>
</reference>
<evidence type="ECO:0000259" key="7">
    <source>
        <dbReference type="PROSITE" id="PS51710"/>
    </source>
</evidence>
<dbReference type="InterPro" id="IPR004095">
    <property type="entry name" value="TGS"/>
</dbReference>
<dbReference type="Gene3D" id="3.10.20.30">
    <property type="match status" value="1"/>
</dbReference>
<dbReference type="HAMAP" id="MF_00944">
    <property type="entry name" value="YchF_OLA1_ATPase"/>
    <property type="match status" value="1"/>
</dbReference>
<proteinExistence type="inferred from homology"/>
<dbReference type="NCBIfam" id="TIGR00092">
    <property type="entry name" value="redox-regulated ATPase YchF"/>
    <property type="match status" value="1"/>
</dbReference>
<evidence type="ECO:0000256" key="5">
    <source>
        <dbReference type="ARBA" id="ARBA00022842"/>
    </source>
</evidence>
<evidence type="ECO:0000256" key="4">
    <source>
        <dbReference type="ARBA" id="ARBA00022840"/>
    </source>
</evidence>
<gene>
    <name evidence="6 9" type="primary">ychF</name>
    <name evidence="9" type="ORF">Q4T40_18970</name>
</gene>
<keyword evidence="4 6" id="KW-0067">ATP-binding</keyword>
<dbReference type="SUPFAM" id="SSF52540">
    <property type="entry name" value="P-loop containing nucleoside triphosphate hydrolases"/>
    <property type="match status" value="1"/>
</dbReference>
<dbReference type="PROSITE" id="PS51880">
    <property type="entry name" value="TGS"/>
    <property type="match status" value="1"/>
</dbReference>
<evidence type="ECO:0000256" key="6">
    <source>
        <dbReference type="HAMAP-Rule" id="MF_00944"/>
    </source>
</evidence>
<comment type="cofactor">
    <cofactor evidence="1">
        <name>Mg(2+)</name>
        <dbReference type="ChEBI" id="CHEBI:18420"/>
    </cofactor>
</comment>
<dbReference type="InterPro" id="IPR027417">
    <property type="entry name" value="P-loop_NTPase"/>
</dbReference>